<dbReference type="SMART" id="SM00066">
    <property type="entry name" value="GAL4"/>
    <property type="match status" value="1"/>
</dbReference>
<feature type="compositionally biased region" description="Low complexity" evidence="3">
    <location>
        <begin position="102"/>
        <end position="119"/>
    </location>
</feature>
<feature type="compositionally biased region" description="Acidic residues" evidence="3">
    <location>
        <begin position="122"/>
        <end position="135"/>
    </location>
</feature>
<evidence type="ECO:0000313" key="5">
    <source>
        <dbReference type="EMBL" id="PMD66975.1"/>
    </source>
</evidence>
<comment type="subcellular location">
    <subcellularLocation>
        <location evidence="1">Nucleus</location>
    </subcellularLocation>
</comment>
<evidence type="ECO:0000259" key="4">
    <source>
        <dbReference type="PROSITE" id="PS50048"/>
    </source>
</evidence>
<feature type="domain" description="Zn(2)-C6 fungal-type" evidence="4">
    <location>
        <begin position="217"/>
        <end position="245"/>
    </location>
</feature>
<feature type="region of interest" description="Disordered" evidence="3">
    <location>
        <begin position="102"/>
        <end position="155"/>
    </location>
</feature>
<dbReference type="GO" id="GO:0008270">
    <property type="term" value="F:zinc ion binding"/>
    <property type="evidence" value="ECO:0007669"/>
    <property type="project" value="InterPro"/>
</dbReference>
<dbReference type="PANTHER" id="PTHR37534:SF38">
    <property type="entry name" value="ZN(2)-C6 FUNGAL-TYPE DOMAIN-CONTAINING PROTEIN"/>
    <property type="match status" value="1"/>
</dbReference>
<dbReference type="Pfam" id="PF00172">
    <property type="entry name" value="Zn_clus"/>
    <property type="match status" value="1"/>
</dbReference>
<name>A0A2J6TVF0_9HELO</name>
<dbReference type="PROSITE" id="PS00463">
    <property type="entry name" value="ZN2_CY6_FUNGAL_1"/>
    <property type="match status" value="1"/>
</dbReference>
<proteinExistence type="predicted"/>
<dbReference type="Proteomes" id="UP000235371">
    <property type="component" value="Unassembled WGS sequence"/>
</dbReference>
<dbReference type="InterPro" id="IPR036864">
    <property type="entry name" value="Zn2-C6_fun-type_DNA-bd_sf"/>
</dbReference>
<dbReference type="CDD" id="cd00067">
    <property type="entry name" value="GAL4"/>
    <property type="match status" value="1"/>
</dbReference>
<dbReference type="SUPFAM" id="SSF57701">
    <property type="entry name" value="Zn2/Cys6 DNA-binding domain"/>
    <property type="match status" value="1"/>
</dbReference>
<feature type="compositionally biased region" description="Low complexity" evidence="3">
    <location>
        <begin position="172"/>
        <end position="185"/>
    </location>
</feature>
<sequence length="696" mass="79072">MIMDYCALSSKPIEVDTFPSPTAVTDVLPVEDEIEEIVRQHPPILPSSSARFRARSLRAPVQRRVRMGKSGKTYQMFEISTMESRRSMDGSDSSSSAVTVVTSATSSCTDPWSSSISSSGWVEEEEDEPDFDWDHEDERQRDDDGDMLLVPKLEPVDDIDMADLSDVKESIIPETPETSSSISTPAQVKRPRGRPRKHPKPSPEALAKVAKGRSKTGCITCRRRKKKCDETKPGCLNCEKNSVICEGYPEKTTWKSGKEKGEEGRVIMTCQQRADELIESTALKRRAASITISSIQLPYLVHGVETEGDRMFLHHYISRLSMIFTLEGENDSAFRNILLPMAQQHSGLMHSILALSSKHIDYDSPYGLQILQEHPNVDVKMLEERSQFHHDEAFKELTCRKSEEVAVTPATYAQMICFVLQTLSDKTPNGSHRLHLQYYQKLIKESPPAEETEFTKFIHEFFQYHICADQLIHLPQGDVHYVSIPDDWNLPTTVLQPSAVRLLGVFDGLFLYMSKITNLRNKIRHNVEHGIDPVVDYRAFYAAAEIDAGIREWTPAWPAGDPRDAAGMLYRQMMWIYLWRTINPPQVTNWKPDPKNKIKQAVDDGLELLSGFGARDPSQTLILAPAFVIGCAAFEKYQREPIRKAIGVVKNYMEYKNTDTALEVLEEVWRLMDAHDEQSWDWQSIAHRMGMDFLAT</sequence>
<evidence type="ECO:0000313" key="6">
    <source>
        <dbReference type="Proteomes" id="UP000235371"/>
    </source>
</evidence>
<evidence type="ECO:0000256" key="1">
    <source>
        <dbReference type="ARBA" id="ARBA00004123"/>
    </source>
</evidence>
<reference evidence="5 6" key="1">
    <citation type="submission" date="2016-04" db="EMBL/GenBank/DDBJ databases">
        <title>A degradative enzymes factory behind the ericoid mycorrhizal symbiosis.</title>
        <authorList>
            <consortium name="DOE Joint Genome Institute"/>
            <person name="Martino E."/>
            <person name="Morin E."/>
            <person name="Grelet G."/>
            <person name="Kuo A."/>
            <person name="Kohler A."/>
            <person name="Daghino S."/>
            <person name="Barry K."/>
            <person name="Choi C."/>
            <person name="Cichocki N."/>
            <person name="Clum A."/>
            <person name="Copeland A."/>
            <person name="Hainaut M."/>
            <person name="Haridas S."/>
            <person name="Labutti K."/>
            <person name="Lindquist E."/>
            <person name="Lipzen A."/>
            <person name="Khouja H.-R."/>
            <person name="Murat C."/>
            <person name="Ohm R."/>
            <person name="Olson A."/>
            <person name="Spatafora J."/>
            <person name="Veneault-Fourrey C."/>
            <person name="Henrissat B."/>
            <person name="Grigoriev I."/>
            <person name="Martin F."/>
            <person name="Perotto S."/>
        </authorList>
    </citation>
    <scope>NUCLEOTIDE SEQUENCE [LARGE SCALE GENOMIC DNA]</scope>
    <source>
        <strain evidence="5 6">E</strain>
    </source>
</reference>
<keyword evidence="2" id="KW-0539">Nucleus</keyword>
<organism evidence="5 6">
    <name type="scientific">Hyaloscypha bicolor E</name>
    <dbReference type="NCBI Taxonomy" id="1095630"/>
    <lineage>
        <taxon>Eukaryota</taxon>
        <taxon>Fungi</taxon>
        <taxon>Dikarya</taxon>
        <taxon>Ascomycota</taxon>
        <taxon>Pezizomycotina</taxon>
        <taxon>Leotiomycetes</taxon>
        <taxon>Helotiales</taxon>
        <taxon>Hyaloscyphaceae</taxon>
        <taxon>Hyaloscypha</taxon>
        <taxon>Hyaloscypha bicolor</taxon>
    </lineage>
</organism>
<feature type="compositionally biased region" description="Basic residues" evidence="3">
    <location>
        <begin position="189"/>
        <end position="200"/>
    </location>
</feature>
<dbReference type="GO" id="GO:0045944">
    <property type="term" value="P:positive regulation of transcription by RNA polymerase II"/>
    <property type="evidence" value="ECO:0007669"/>
    <property type="project" value="TreeGrafter"/>
</dbReference>
<gene>
    <name evidence="5" type="ORF">K444DRAFT_3147</name>
</gene>
<dbReference type="PROSITE" id="PS00354">
    <property type="entry name" value="HMGI_Y"/>
    <property type="match status" value="1"/>
</dbReference>
<dbReference type="InParanoid" id="A0A2J6TVF0"/>
<dbReference type="GeneID" id="36579912"/>
<dbReference type="GO" id="GO:0000981">
    <property type="term" value="F:DNA-binding transcription factor activity, RNA polymerase II-specific"/>
    <property type="evidence" value="ECO:0007669"/>
    <property type="project" value="InterPro"/>
</dbReference>
<feature type="region of interest" description="Disordered" evidence="3">
    <location>
        <begin position="170"/>
        <end position="209"/>
    </location>
</feature>
<dbReference type="STRING" id="1095630.A0A2J6TVF0"/>
<accession>A0A2J6TVF0</accession>
<dbReference type="InterPro" id="IPR000637">
    <property type="entry name" value="HMGI/Y_DNA-bd_CS"/>
</dbReference>
<dbReference type="OrthoDB" id="3509362at2759"/>
<evidence type="ECO:0000256" key="3">
    <source>
        <dbReference type="SAM" id="MobiDB-lite"/>
    </source>
</evidence>
<evidence type="ECO:0000256" key="2">
    <source>
        <dbReference type="ARBA" id="ARBA00023242"/>
    </source>
</evidence>
<dbReference type="Gene3D" id="4.10.240.10">
    <property type="entry name" value="Zn(2)-C6 fungal-type DNA-binding domain"/>
    <property type="match status" value="1"/>
</dbReference>
<dbReference type="InterPro" id="IPR001138">
    <property type="entry name" value="Zn2Cys6_DnaBD"/>
</dbReference>
<dbReference type="EMBL" id="KZ613740">
    <property type="protein sequence ID" value="PMD66975.1"/>
    <property type="molecule type" value="Genomic_DNA"/>
</dbReference>
<dbReference type="PROSITE" id="PS50048">
    <property type="entry name" value="ZN2_CY6_FUNGAL_2"/>
    <property type="match status" value="1"/>
</dbReference>
<keyword evidence="6" id="KW-1185">Reference proteome</keyword>
<protein>
    <recommendedName>
        <fullName evidence="4">Zn(2)-C6 fungal-type domain-containing protein</fullName>
    </recommendedName>
</protein>
<dbReference type="GO" id="GO:0005634">
    <property type="term" value="C:nucleus"/>
    <property type="evidence" value="ECO:0007669"/>
    <property type="project" value="UniProtKB-SubCell"/>
</dbReference>
<dbReference type="RefSeq" id="XP_024743879.1">
    <property type="nucleotide sequence ID" value="XM_024871830.1"/>
</dbReference>
<dbReference type="AlphaFoldDB" id="A0A2J6TVF0"/>
<dbReference type="Pfam" id="PF11951">
    <property type="entry name" value="Fungal_trans_2"/>
    <property type="match status" value="1"/>
</dbReference>
<dbReference type="PANTHER" id="PTHR37534">
    <property type="entry name" value="TRANSCRIPTIONAL ACTIVATOR PROTEIN UGA3"/>
    <property type="match status" value="1"/>
</dbReference>
<dbReference type="InterPro" id="IPR021858">
    <property type="entry name" value="Fun_TF"/>
</dbReference>
<dbReference type="GO" id="GO:0000976">
    <property type="term" value="F:transcription cis-regulatory region binding"/>
    <property type="evidence" value="ECO:0007669"/>
    <property type="project" value="TreeGrafter"/>
</dbReference>